<dbReference type="EMBL" id="ML996255">
    <property type="protein sequence ID" value="KAF2729140.1"/>
    <property type="molecule type" value="Genomic_DNA"/>
</dbReference>
<dbReference type="InterPro" id="IPR046529">
    <property type="entry name" value="DUF6594"/>
</dbReference>
<dbReference type="PANTHER" id="PTHR34502:SF4">
    <property type="entry name" value="DUF6594 DOMAIN-CONTAINING PROTEIN"/>
    <property type="match status" value="1"/>
</dbReference>
<dbReference type="OrthoDB" id="3793504at2759"/>
<sequence length="288" mass="31798">MEAGRLRSGFTDFYDDIALYPETGRFRRFTAHFAKKLHDDTEEVLQMESAVNGILRNKMEPDSGATLLNCSRIWAVKQVPEVSTAWDDYEKSLVKFGRILCLSQQVLNLPHQSAYAQKRLQDFDIYKNDQFGPTGEAAYIYQGPSYATDTCAWRTAPASDFLTTYLLSHSNWIEKHVMKRFEKLRGGRTVKKVGKGTHVTHSIIVGVMDVLACIVANFLLTAAMYALDVVRPLKGTIAVIGTFGLVFSLALKAVSSSLSRGEVFGATAAYFAVASVFVGGTSNSRPGN</sequence>
<organism evidence="3 4">
    <name type="scientific">Polyplosphaeria fusca</name>
    <dbReference type="NCBI Taxonomy" id="682080"/>
    <lineage>
        <taxon>Eukaryota</taxon>
        <taxon>Fungi</taxon>
        <taxon>Dikarya</taxon>
        <taxon>Ascomycota</taxon>
        <taxon>Pezizomycotina</taxon>
        <taxon>Dothideomycetes</taxon>
        <taxon>Pleosporomycetidae</taxon>
        <taxon>Pleosporales</taxon>
        <taxon>Tetraplosphaeriaceae</taxon>
        <taxon>Polyplosphaeria</taxon>
    </lineage>
</organism>
<keyword evidence="1" id="KW-0812">Transmembrane</keyword>
<proteinExistence type="predicted"/>
<evidence type="ECO:0000313" key="4">
    <source>
        <dbReference type="Proteomes" id="UP000799444"/>
    </source>
</evidence>
<dbReference type="PANTHER" id="PTHR34502">
    <property type="entry name" value="DUF6594 DOMAIN-CONTAINING PROTEIN-RELATED"/>
    <property type="match status" value="1"/>
</dbReference>
<gene>
    <name evidence="3" type="ORF">EJ04DRAFT_580876</name>
</gene>
<dbReference type="Proteomes" id="UP000799444">
    <property type="component" value="Unassembled WGS sequence"/>
</dbReference>
<feature type="domain" description="DUF6594" evidence="2">
    <location>
        <begin position="17"/>
        <end position="273"/>
    </location>
</feature>
<evidence type="ECO:0000256" key="1">
    <source>
        <dbReference type="SAM" id="Phobius"/>
    </source>
</evidence>
<feature type="transmembrane region" description="Helical" evidence="1">
    <location>
        <begin position="263"/>
        <end position="282"/>
    </location>
</feature>
<comment type="caution">
    <text evidence="3">The sequence shown here is derived from an EMBL/GenBank/DDBJ whole genome shotgun (WGS) entry which is preliminary data.</text>
</comment>
<protein>
    <recommendedName>
        <fullName evidence="2">DUF6594 domain-containing protein</fullName>
    </recommendedName>
</protein>
<evidence type="ECO:0000313" key="3">
    <source>
        <dbReference type="EMBL" id="KAF2729140.1"/>
    </source>
</evidence>
<feature type="transmembrane region" description="Helical" evidence="1">
    <location>
        <begin position="233"/>
        <end position="251"/>
    </location>
</feature>
<dbReference type="AlphaFoldDB" id="A0A9P4QML3"/>
<reference evidence="3" key="1">
    <citation type="journal article" date="2020" name="Stud. Mycol.">
        <title>101 Dothideomycetes genomes: a test case for predicting lifestyles and emergence of pathogens.</title>
        <authorList>
            <person name="Haridas S."/>
            <person name="Albert R."/>
            <person name="Binder M."/>
            <person name="Bloem J."/>
            <person name="Labutti K."/>
            <person name="Salamov A."/>
            <person name="Andreopoulos B."/>
            <person name="Baker S."/>
            <person name="Barry K."/>
            <person name="Bills G."/>
            <person name="Bluhm B."/>
            <person name="Cannon C."/>
            <person name="Castanera R."/>
            <person name="Culley D."/>
            <person name="Daum C."/>
            <person name="Ezra D."/>
            <person name="Gonzalez J."/>
            <person name="Henrissat B."/>
            <person name="Kuo A."/>
            <person name="Liang C."/>
            <person name="Lipzen A."/>
            <person name="Lutzoni F."/>
            <person name="Magnuson J."/>
            <person name="Mondo S."/>
            <person name="Nolan M."/>
            <person name="Ohm R."/>
            <person name="Pangilinan J."/>
            <person name="Park H.-J."/>
            <person name="Ramirez L."/>
            <person name="Alfaro M."/>
            <person name="Sun H."/>
            <person name="Tritt A."/>
            <person name="Yoshinaga Y."/>
            <person name="Zwiers L.-H."/>
            <person name="Turgeon B."/>
            <person name="Goodwin S."/>
            <person name="Spatafora J."/>
            <person name="Crous P."/>
            <person name="Grigoriev I."/>
        </authorList>
    </citation>
    <scope>NUCLEOTIDE SEQUENCE</scope>
    <source>
        <strain evidence="3">CBS 125425</strain>
    </source>
</reference>
<accession>A0A9P4QML3</accession>
<keyword evidence="4" id="KW-1185">Reference proteome</keyword>
<keyword evidence="1" id="KW-0472">Membrane</keyword>
<keyword evidence="1" id="KW-1133">Transmembrane helix</keyword>
<dbReference type="Pfam" id="PF20237">
    <property type="entry name" value="DUF6594"/>
    <property type="match status" value="1"/>
</dbReference>
<evidence type="ECO:0000259" key="2">
    <source>
        <dbReference type="Pfam" id="PF20237"/>
    </source>
</evidence>
<name>A0A9P4QML3_9PLEO</name>
<feature type="transmembrane region" description="Helical" evidence="1">
    <location>
        <begin position="203"/>
        <end position="227"/>
    </location>
</feature>